<dbReference type="Proteomes" id="UP000295416">
    <property type="component" value="Unassembled WGS sequence"/>
</dbReference>
<reference evidence="1 2" key="1">
    <citation type="submission" date="2019-03" db="EMBL/GenBank/DDBJ databases">
        <title>Genomic Encyclopedia of Type Strains, Phase IV (KMG-IV): sequencing the most valuable type-strain genomes for metagenomic binning, comparative biology and taxonomic classification.</title>
        <authorList>
            <person name="Goeker M."/>
        </authorList>
    </citation>
    <scope>NUCLEOTIDE SEQUENCE [LARGE SCALE GENOMIC DNA]</scope>
    <source>
        <strain evidence="1 2">DSM 19377</strain>
    </source>
</reference>
<organism evidence="1 2">
    <name type="scientific">Scopulibacillus darangshiensis</name>
    <dbReference type="NCBI Taxonomy" id="442528"/>
    <lineage>
        <taxon>Bacteria</taxon>
        <taxon>Bacillati</taxon>
        <taxon>Bacillota</taxon>
        <taxon>Bacilli</taxon>
        <taxon>Bacillales</taxon>
        <taxon>Sporolactobacillaceae</taxon>
        <taxon>Scopulibacillus</taxon>
    </lineage>
</organism>
<evidence type="ECO:0000313" key="2">
    <source>
        <dbReference type="Proteomes" id="UP000295416"/>
    </source>
</evidence>
<gene>
    <name evidence="1" type="ORF">EV207_101242</name>
</gene>
<dbReference type="OrthoDB" id="2990595at2"/>
<accession>A0A4R2PCY5</accession>
<evidence type="ECO:0000313" key="1">
    <source>
        <dbReference type="EMBL" id="TCP32264.1"/>
    </source>
</evidence>
<dbReference type="InterPro" id="IPR025716">
    <property type="entry name" value="Post-transcriptional_regulator"/>
</dbReference>
<name>A0A4R2PCY5_9BACL</name>
<protein>
    <submittedName>
        <fullName evidence="1">ComN-like post-transcriptional regulator</fullName>
    </submittedName>
</protein>
<proteinExistence type="predicted"/>
<dbReference type="EMBL" id="SLXK01000001">
    <property type="protein sequence ID" value="TCP32264.1"/>
    <property type="molecule type" value="Genomic_DNA"/>
</dbReference>
<sequence length="94" mass="11311">MSQENSYGKWREHIGPFLQSKLEEFHHFGLKRLTIDELWLFINESLAKRKEQNELSLNQFVNFVMSLSVNDYMNRIRMEMFKDADLTNIGHLFN</sequence>
<comment type="caution">
    <text evidence="1">The sequence shown here is derived from an EMBL/GenBank/DDBJ whole genome shotgun (WGS) entry which is preliminary data.</text>
</comment>
<dbReference type="Pfam" id="PF13797">
    <property type="entry name" value="Post_transc_reg"/>
    <property type="match status" value="1"/>
</dbReference>
<keyword evidence="2" id="KW-1185">Reference proteome</keyword>
<dbReference type="RefSeq" id="WP_132742764.1">
    <property type="nucleotide sequence ID" value="NZ_SLXK01000001.1"/>
</dbReference>
<dbReference type="AlphaFoldDB" id="A0A4R2PCY5"/>